<dbReference type="PANTHER" id="PTHR35204:SF1">
    <property type="entry name" value="ENTEROTOXIN"/>
    <property type="match status" value="1"/>
</dbReference>
<proteinExistence type="predicted"/>
<dbReference type="VEuPathDB" id="FungiDB:PV09_08346"/>
<dbReference type="PANTHER" id="PTHR35204">
    <property type="entry name" value="YALI0A21131P"/>
    <property type="match status" value="1"/>
</dbReference>
<dbReference type="InterPro" id="IPR038921">
    <property type="entry name" value="YOR389W-like"/>
</dbReference>
<gene>
    <name evidence="2" type="ORF">PV09_08346</name>
</gene>
<evidence type="ECO:0000256" key="1">
    <source>
        <dbReference type="SAM" id="MobiDB-lite"/>
    </source>
</evidence>
<accession>A0A0D2ALM6</accession>
<evidence type="ECO:0000313" key="3">
    <source>
        <dbReference type="Proteomes" id="UP000053259"/>
    </source>
</evidence>
<organism evidence="2 3">
    <name type="scientific">Verruconis gallopava</name>
    <dbReference type="NCBI Taxonomy" id="253628"/>
    <lineage>
        <taxon>Eukaryota</taxon>
        <taxon>Fungi</taxon>
        <taxon>Dikarya</taxon>
        <taxon>Ascomycota</taxon>
        <taxon>Pezizomycotina</taxon>
        <taxon>Dothideomycetes</taxon>
        <taxon>Pleosporomycetidae</taxon>
        <taxon>Venturiales</taxon>
        <taxon>Sympoventuriaceae</taxon>
        <taxon>Verruconis</taxon>
    </lineage>
</organism>
<protein>
    <submittedName>
        <fullName evidence="2">Uncharacterized protein</fullName>
    </submittedName>
</protein>
<dbReference type="OrthoDB" id="10261782at2759"/>
<dbReference type="RefSeq" id="XP_016209858.1">
    <property type="nucleotide sequence ID" value="XM_016362223.1"/>
</dbReference>
<dbReference type="HOGENOM" id="CLU_017366_2_1_1"/>
<dbReference type="AlphaFoldDB" id="A0A0D2ALM6"/>
<sequence>MSFAIMGNMRDSRLLTYRTTRAVKCLYFDGMSASLMGSGTESQMTFLYGASDKVPSRPFPGPPGHGRRPHGPPPPPGDASPGNQMPSLSQLQAEDDDERPRWNPLEDEYFRARGLCNWIKDRGLGGLGWGFEGIVRMNAGFEMIWCDFNSTSLKLVSNLNISAPLLNSTRGKTSTRKGGLLQAQVPMLDVHTSVQAADEGPHGPGMTDPREPFRSSATYMWFASSAKRYGSYGNVDVGGGETRVRIDACGMFTFYDPKLTGQFAARLEQERDALNVSVDGRWLGPRSSGDSKATALEELMRRRHSHRANHVEEADGAVMYELVDEGLRNVLGKTNCSTTSWHAIANEVVAFYARLIKDLHRSMLSLAENCSPSYETFRRQLRQLRSLTHWAMLPYYEYPPGPHTPESIPHAFSMHSPAAREGIDRCSTQYAIDDVDALSQGERLLSWAVDATLTGICSYMFKIGLGVEREWLLRFNSEDGEANLPARTSAHDVTELSKAWLGELDELMAWLGWVDQWTGCEKGCAADEFCYIPMWPVGGFGWGQNHEALLWHPTCVNGSHYPP</sequence>
<feature type="region of interest" description="Disordered" evidence="1">
    <location>
        <begin position="51"/>
        <end position="102"/>
    </location>
</feature>
<keyword evidence="3" id="KW-1185">Reference proteome</keyword>
<dbReference type="EMBL" id="KN847568">
    <property type="protein sequence ID" value="KIV99988.1"/>
    <property type="molecule type" value="Genomic_DNA"/>
</dbReference>
<dbReference type="GeneID" id="27316319"/>
<dbReference type="Proteomes" id="UP000053259">
    <property type="component" value="Unassembled WGS sequence"/>
</dbReference>
<reference evidence="2 3" key="1">
    <citation type="submission" date="2015-01" db="EMBL/GenBank/DDBJ databases">
        <title>The Genome Sequence of Ochroconis gallopava CBS43764.</title>
        <authorList>
            <consortium name="The Broad Institute Genomics Platform"/>
            <person name="Cuomo C."/>
            <person name="de Hoog S."/>
            <person name="Gorbushina A."/>
            <person name="Stielow B."/>
            <person name="Teixiera M."/>
            <person name="Abouelleil A."/>
            <person name="Chapman S.B."/>
            <person name="Priest M."/>
            <person name="Young S.K."/>
            <person name="Wortman J."/>
            <person name="Nusbaum C."/>
            <person name="Birren B."/>
        </authorList>
    </citation>
    <scope>NUCLEOTIDE SEQUENCE [LARGE SCALE GENOMIC DNA]</scope>
    <source>
        <strain evidence="2 3">CBS 43764</strain>
    </source>
</reference>
<dbReference type="InParanoid" id="A0A0D2ALM6"/>
<evidence type="ECO:0000313" key="2">
    <source>
        <dbReference type="EMBL" id="KIV99988.1"/>
    </source>
</evidence>
<dbReference type="STRING" id="253628.A0A0D2ALM6"/>
<name>A0A0D2ALM6_9PEZI</name>
<feature type="compositionally biased region" description="Polar residues" evidence="1">
    <location>
        <begin position="83"/>
        <end position="92"/>
    </location>
</feature>